<dbReference type="GeneID" id="20321433"/>
<proteinExistence type="predicted"/>
<protein>
    <submittedName>
        <fullName evidence="1">Uncharacterized protein</fullName>
    </submittedName>
</protein>
<dbReference type="AlphaFoldDB" id="A0A074ZPM5"/>
<keyword evidence="2" id="KW-1185">Reference proteome</keyword>
<name>A0A074ZPM5_OPIVI</name>
<reference evidence="1 2" key="1">
    <citation type="submission" date="2013-11" db="EMBL/GenBank/DDBJ databases">
        <title>Opisthorchis viverrini - life in the bile duct.</title>
        <authorList>
            <person name="Young N.D."/>
            <person name="Nagarajan N."/>
            <person name="Lin S.J."/>
            <person name="Korhonen P.K."/>
            <person name="Jex A.R."/>
            <person name="Hall R.S."/>
            <person name="Safavi-Hemami H."/>
            <person name="Kaewkong W."/>
            <person name="Bertrand D."/>
            <person name="Gao S."/>
            <person name="Seet Q."/>
            <person name="Wongkham S."/>
            <person name="Teh B.T."/>
            <person name="Wongkham C."/>
            <person name="Intapan P.M."/>
            <person name="Maleewong W."/>
            <person name="Yang X."/>
            <person name="Hu M."/>
            <person name="Wang Z."/>
            <person name="Hofmann A."/>
            <person name="Sternberg P.W."/>
            <person name="Tan P."/>
            <person name="Wang J."/>
            <person name="Gasser R.B."/>
        </authorList>
    </citation>
    <scope>NUCLEOTIDE SEQUENCE [LARGE SCALE GENOMIC DNA]</scope>
</reference>
<dbReference type="KEGG" id="ovi:T265_07254"/>
<dbReference type="Proteomes" id="UP000054324">
    <property type="component" value="Unassembled WGS sequence"/>
</dbReference>
<dbReference type="EMBL" id="KL596782">
    <property type="protein sequence ID" value="KER25270.1"/>
    <property type="molecule type" value="Genomic_DNA"/>
</dbReference>
<dbReference type="RefSeq" id="XP_009170992.1">
    <property type="nucleotide sequence ID" value="XM_009172728.1"/>
</dbReference>
<dbReference type="CTD" id="20321433"/>
<gene>
    <name evidence="1" type="ORF">T265_07254</name>
</gene>
<sequence length="101" mass="11191">MTDEIESHVNRVLFITVTPNVVSSTVWHYAASNCYEDHASAPPQTYPRAIEAVETYPLGRHRAERYMQDSASHVAKESTGITSEKDAPVWASYSSCLSVST</sequence>
<accession>A0A074ZPM5</accession>
<organism evidence="1 2">
    <name type="scientific">Opisthorchis viverrini</name>
    <name type="common">Southeast Asian liver fluke</name>
    <dbReference type="NCBI Taxonomy" id="6198"/>
    <lineage>
        <taxon>Eukaryota</taxon>
        <taxon>Metazoa</taxon>
        <taxon>Spiralia</taxon>
        <taxon>Lophotrochozoa</taxon>
        <taxon>Platyhelminthes</taxon>
        <taxon>Trematoda</taxon>
        <taxon>Digenea</taxon>
        <taxon>Opisthorchiida</taxon>
        <taxon>Opisthorchiata</taxon>
        <taxon>Opisthorchiidae</taxon>
        <taxon>Opisthorchis</taxon>
    </lineage>
</organism>
<evidence type="ECO:0000313" key="1">
    <source>
        <dbReference type="EMBL" id="KER25270.1"/>
    </source>
</evidence>
<evidence type="ECO:0000313" key="2">
    <source>
        <dbReference type="Proteomes" id="UP000054324"/>
    </source>
</evidence>